<proteinExistence type="predicted"/>
<dbReference type="EMBL" id="CP043420">
    <property type="protein sequence ID" value="QEL12649.1"/>
    <property type="molecule type" value="Genomic_DNA"/>
</dbReference>
<dbReference type="Pfam" id="PF04375">
    <property type="entry name" value="HemX"/>
    <property type="match status" value="1"/>
</dbReference>
<sequence>MIGLLVVILLLLVGAIIWGVSSLNEQRQTISQLQNRMDSLAQTAQQSQQQLDGRQQRIGQLQDRLSETDNTLQRVLKELSSRQQQQQDSRQWVYAEIEYLLRMANQRLQLERDVSGAKSLLSAADDRLREIDNPALTPVRRALSSELSSLNGVPDIDRTGLFLSFGALQDRLAEMPLSQEVKALSAEPADESTFSGDWRSQLTRLGSQLKDLVTVRRHDEPLQALITPDQEGYLRENIRLLLEQAQLGLLKQNEKVYRQSISRAEELIRSYFKTDDSTTQSVLEQLDQLAGRNIRPELPDISGSLNALRQFREQRTDREQQGGSAQGDAA</sequence>
<protein>
    <submittedName>
        <fullName evidence="1">Uncharacterized protein</fullName>
    </submittedName>
</protein>
<dbReference type="OrthoDB" id="5739852at2"/>
<dbReference type="PANTHER" id="PTHR38043:SF1">
    <property type="entry name" value="PROTEIN HEMX"/>
    <property type="match status" value="1"/>
</dbReference>
<reference evidence="1 2" key="1">
    <citation type="submission" date="2019-08" db="EMBL/GenBank/DDBJ databases">
        <title>Complete genome sequence of Kushneria sp. YCWA18, a halophilic phosphate-solubilizing bacterium isolated from Daqiao saltern in China.</title>
        <authorList>
            <person name="Du G.-X."/>
            <person name="Qu L.-Y."/>
        </authorList>
    </citation>
    <scope>NUCLEOTIDE SEQUENCE [LARGE SCALE GENOMIC DNA]</scope>
    <source>
        <strain evidence="1 2">YCWA18</strain>
    </source>
</reference>
<dbReference type="Gene3D" id="1.20.920.20">
    <property type="match status" value="1"/>
</dbReference>
<dbReference type="AlphaFoldDB" id="A0A1S1NT16"/>
<evidence type="ECO:0000313" key="2">
    <source>
        <dbReference type="Proteomes" id="UP000322553"/>
    </source>
</evidence>
<organism evidence="1 2">
    <name type="scientific">Kushneria phosphatilytica</name>
    <dbReference type="NCBI Taxonomy" id="657387"/>
    <lineage>
        <taxon>Bacteria</taxon>
        <taxon>Pseudomonadati</taxon>
        <taxon>Pseudomonadota</taxon>
        <taxon>Gammaproteobacteria</taxon>
        <taxon>Oceanospirillales</taxon>
        <taxon>Halomonadaceae</taxon>
        <taxon>Kushneria</taxon>
    </lineage>
</organism>
<name>A0A1S1NT16_9GAMM</name>
<dbReference type="KEGG" id="kuy:FY550_00765"/>
<dbReference type="Proteomes" id="UP000322553">
    <property type="component" value="Chromosome"/>
</dbReference>
<evidence type="ECO:0000313" key="1">
    <source>
        <dbReference type="EMBL" id="QEL12649.1"/>
    </source>
</evidence>
<dbReference type="InterPro" id="IPR007470">
    <property type="entry name" value="HemX"/>
</dbReference>
<dbReference type="PANTHER" id="PTHR38043">
    <property type="entry name" value="PROTEIN HEMX"/>
    <property type="match status" value="1"/>
</dbReference>
<accession>A0A1S1NT16</accession>
<gene>
    <name evidence="1" type="ORF">FY550_00765</name>
</gene>
<keyword evidence="2" id="KW-1185">Reference proteome</keyword>
<dbReference type="STRING" id="657387.BH688_13790"/>